<dbReference type="Gene3D" id="2.40.170.20">
    <property type="entry name" value="TonB-dependent receptor, beta-barrel domain"/>
    <property type="match status" value="2"/>
</dbReference>
<keyword evidence="8" id="KW-0406">Ion transport</keyword>
<evidence type="ECO:0000313" key="18">
    <source>
        <dbReference type="EMBL" id="MFD0848779.1"/>
    </source>
</evidence>
<comment type="similarity">
    <text evidence="12 14">Belongs to the TonB-dependent receptor family.</text>
</comment>
<dbReference type="Pfam" id="PF07715">
    <property type="entry name" value="Plug"/>
    <property type="match status" value="1"/>
</dbReference>
<dbReference type="RefSeq" id="WP_381490137.1">
    <property type="nucleotide sequence ID" value="NZ_JBHTIK010000005.1"/>
</dbReference>
<evidence type="ECO:0000256" key="5">
    <source>
        <dbReference type="ARBA" id="ARBA00022692"/>
    </source>
</evidence>
<dbReference type="PANTHER" id="PTHR32552:SF81">
    <property type="entry name" value="TONB-DEPENDENT OUTER MEMBRANE RECEPTOR"/>
    <property type="match status" value="1"/>
</dbReference>
<dbReference type="PROSITE" id="PS52016">
    <property type="entry name" value="TONB_DEPENDENT_REC_3"/>
    <property type="match status" value="1"/>
</dbReference>
<dbReference type="InterPro" id="IPR012910">
    <property type="entry name" value="Plug_dom"/>
</dbReference>
<dbReference type="InterPro" id="IPR000531">
    <property type="entry name" value="Beta-barrel_TonB"/>
</dbReference>
<keyword evidence="4" id="KW-0410">Iron transport</keyword>
<evidence type="ECO:0000256" key="6">
    <source>
        <dbReference type="ARBA" id="ARBA00022729"/>
    </source>
</evidence>
<dbReference type="PROSITE" id="PS01156">
    <property type="entry name" value="TONB_DEPENDENT_REC_2"/>
    <property type="match status" value="1"/>
</dbReference>
<dbReference type="Pfam" id="PF00593">
    <property type="entry name" value="TonB_dep_Rec_b-barrel"/>
    <property type="match status" value="1"/>
</dbReference>
<dbReference type="Proteomes" id="UP001597124">
    <property type="component" value="Unassembled WGS sequence"/>
</dbReference>
<organism evidence="18 19">
    <name type="scientific">Sphingosinicella xenopeptidilytica</name>
    <dbReference type="NCBI Taxonomy" id="364098"/>
    <lineage>
        <taxon>Bacteria</taxon>
        <taxon>Pseudomonadati</taxon>
        <taxon>Pseudomonadota</taxon>
        <taxon>Alphaproteobacteria</taxon>
        <taxon>Sphingomonadales</taxon>
        <taxon>Sphingosinicellaceae</taxon>
        <taxon>Sphingosinicella</taxon>
    </lineage>
</organism>
<evidence type="ECO:0000256" key="4">
    <source>
        <dbReference type="ARBA" id="ARBA00022496"/>
    </source>
</evidence>
<comment type="caution">
    <text evidence="18">The sequence shown here is derived from an EMBL/GenBank/DDBJ whole genome shotgun (WGS) entry which is preliminary data.</text>
</comment>
<evidence type="ECO:0000256" key="12">
    <source>
        <dbReference type="PROSITE-ProRule" id="PRU01360"/>
    </source>
</evidence>
<evidence type="ECO:0000256" key="10">
    <source>
        <dbReference type="ARBA" id="ARBA00023136"/>
    </source>
</evidence>
<keyword evidence="7" id="KW-0408">Iron</keyword>
<keyword evidence="19" id="KW-1185">Reference proteome</keyword>
<dbReference type="EMBL" id="JBHTIK010000005">
    <property type="protein sequence ID" value="MFD0848779.1"/>
    <property type="molecule type" value="Genomic_DNA"/>
</dbReference>
<evidence type="ECO:0000256" key="7">
    <source>
        <dbReference type="ARBA" id="ARBA00023004"/>
    </source>
</evidence>
<proteinExistence type="inferred from homology"/>
<gene>
    <name evidence="18" type="ORF">ACFQ00_10635</name>
</gene>
<protein>
    <submittedName>
        <fullName evidence="18">TonB-dependent receptor</fullName>
    </submittedName>
</protein>
<evidence type="ECO:0000256" key="9">
    <source>
        <dbReference type="ARBA" id="ARBA00023077"/>
    </source>
</evidence>
<keyword evidence="18" id="KW-0675">Receptor</keyword>
<evidence type="ECO:0000256" key="3">
    <source>
        <dbReference type="ARBA" id="ARBA00022452"/>
    </source>
</evidence>
<evidence type="ECO:0000256" key="11">
    <source>
        <dbReference type="ARBA" id="ARBA00023237"/>
    </source>
</evidence>
<keyword evidence="10 12" id="KW-0472">Membrane</keyword>
<keyword evidence="2 12" id="KW-0813">Transport</keyword>
<keyword evidence="3 12" id="KW-1134">Transmembrane beta strand</keyword>
<dbReference type="InterPro" id="IPR039426">
    <property type="entry name" value="TonB-dep_rcpt-like"/>
</dbReference>
<keyword evidence="9 14" id="KW-0798">TonB box</keyword>
<comment type="subcellular location">
    <subcellularLocation>
        <location evidence="1 12">Cell outer membrane</location>
        <topology evidence="1 12">Multi-pass membrane protein</topology>
    </subcellularLocation>
</comment>
<name>A0ABW3C5E7_SPHXN</name>
<keyword evidence="6 15" id="KW-0732">Signal</keyword>
<keyword evidence="5 12" id="KW-0812">Transmembrane</keyword>
<evidence type="ECO:0000256" key="14">
    <source>
        <dbReference type="RuleBase" id="RU003357"/>
    </source>
</evidence>
<dbReference type="PANTHER" id="PTHR32552">
    <property type="entry name" value="FERRICHROME IRON RECEPTOR-RELATED"/>
    <property type="match status" value="1"/>
</dbReference>
<dbReference type="InterPro" id="IPR036942">
    <property type="entry name" value="Beta-barrel_TonB_sf"/>
</dbReference>
<evidence type="ECO:0000256" key="2">
    <source>
        <dbReference type="ARBA" id="ARBA00022448"/>
    </source>
</evidence>
<evidence type="ECO:0000256" key="1">
    <source>
        <dbReference type="ARBA" id="ARBA00004571"/>
    </source>
</evidence>
<evidence type="ECO:0000259" key="17">
    <source>
        <dbReference type="Pfam" id="PF07715"/>
    </source>
</evidence>
<accession>A0ABW3C5E7</accession>
<dbReference type="SUPFAM" id="SSF56935">
    <property type="entry name" value="Porins"/>
    <property type="match status" value="1"/>
</dbReference>
<reference evidence="19" key="1">
    <citation type="journal article" date="2019" name="Int. J. Syst. Evol. Microbiol.">
        <title>The Global Catalogue of Microorganisms (GCM) 10K type strain sequencing project: providing services to taxonomists for standard genome sequencing and annotation.</title>
        <authorList>
            <consortium name="The Broad Institute Genomics Platform"/>
            <consortium name="The Broad Institute Genome Sequencing Center for Infectious Disease"/>
            <person name="Wu L."/>
            <person name="Ma J."/>
        </authorList>
    </citation>
    <scope>NUCLEOTIDE SEQUENCE [LARGE SCALE GENOMIC DNA]</scope>
    <source>
        <strain evidence="19">CCUG 52537</strain>
    </source>
</reference>
<evidence type="ECO:0000259" key="16">
    <source>
        <dbReference type="Pfam" id="PF00593"/>
    </source>
</evidence>
<feature type="short sequence motif" description="TonB C-terminal box" evidence="13">
    <location>
        <begin position="813"/>
        <end position="830"/>
    </location>
</feature>
<evidence type="ECO:0000256" key="15">
    <source>
        <dbReference type="SAM" id="SignalP"/>
    </source>
</evidence>
<feature type="domain" description="TonB-dependent receptor-like beta-barrel" evidence="16">
    <location>
        <begin position="317"/>
        <end position="793"/>
    </location>
</feature>
<dbReference type="InterPro" id="IPR010917">
    <property type="entry name" value="TonB_rcpt_CS"/>
</dbReference>
<sequence length="830" mass="89673">MKRSLLLGAACCALAAPAFAQDVQTAAVEDDLSANEIVITATRRAETVQDVPIAVTAISGDLINNAGVTDIRGFEQLSSSLEVFTGQSAATGTSLSIRGIGTAGDNPGFEPAVGVFIDGVYRARAGLALAELPPIDRVEVMRGPQGTLFGRNTSAGALSIITEGPSFDLGGYAEVSYGNYDAISLKGGITGGLTDTVALRLDGIYRERDGYIRDVNSDRRFNNLDRYTLRGQALVEKEDLKIRFIADYSKTDEQCCGAVNVVEGPTAPAIQLGASLAGVTGIYTGKPSERRTAATPGRSYDEAVEEWGVSAEVTYDFEAVTLTSITAWRNWDVRRNQDIDFSGLDRAYREGYKPGLRDFTQEIRLQGSALGDRLDWLVGGFYLNEKLTLTDRVRFGTQANFYSDALFAPSGFELFDTFGPAVPEFGQVLMALDPTLAAAAAGDPALFALLNSPLPGGSEGDGQINDRYRVKTEALALFTHNVFEITDDLKLTLGLRWNHEKKTINANLNAVSPTCDFYLDPSTAILTGALAAMAPDAILLTCNPTTNPEFNGLYHGSRSENEFTGTAKLAYAVTPDFMLYGGYDRGYKSGGYNLDRGGFDSVILGGDGGQIEDLEFDSEKVDSWEVGFKSQWGRAFTLNVAAFYQDFSNYQQLVFSGNSFVTMNVEKTVSKGVEAESTIRPARDLTFQLGYSLVDAKIKDGSNLVGTPLEFEAGKQIALIPRHTITGAATWTPPLSDTLNALVHADFRFQSEQVTSSQSRGIADNEGFAVVNARIGVASADDKWRLELFVENLFDKYYHIGTFAVPEQPGTIAAYPALPRFYGVSARIGF</sequence>
<keyword evidence="11 12" id="KW-0998">Cell outer membrane</keyword>
<feature type="domain" description="TonB-dependent receptor plug" evidence="17">
    <location>
        <begin position="48"/>
        <end position="157"/>
    </location>
</feature>
<evidence type="ECO:0000256" key="8">
    <source>
        <dbReference type="ARBA" id="ARBA00023065"/>
    </source>
</evidence>
<evidence type="ECO:0000256" key="13">
    <source>
        <dbReference type="PROSITE-ProRule" id="PRU10144"/>
    </source>
</evidence>
<evidence type="ECO:0000313" key="19">
    <source>
        <dbReference type="Proteomes" id="UP001597124"/>
    </source>
</evidence>
<feature type="chain" id="PRO_5045182276" evidence="15">
    <location>
        <begin position="21"/>
        <end position="830"/>
    </location>
</feature>
<feature type="signal peptide" evidence="15">
    <location>
        <begin position="1"/>
        <end position="20"/>
    </location>
</feature>